<dbReference type="SMART" id="SM00346">
    <property type="entry name" value="HTH_ICLR"/>
    <property type="match status" value="1"/>
</dbReference>
<gene>
    <name evidence="6" type="ORF">HHL14_13895</name>
</gene>
<dbReference type="InterPro" id="IPR050707">
    <property type="entry name" value="HTH_MetabolicPath_Reg"/>
</dbReference>
<reference evidence="6 7" key="1">
    <citation type="submission" date="2020-04" db="EMBL/GenBank/DDBJ databases">
        <title>Paraburkholderia sp. G-4-1-8 isolated from soil.</title>
        <authorList>
            <person name="Dahal R.H."/>
        </authorList>
    </citation>
    <scope>NUCLEOTIDE SEQUENCE [LARGE SCALE GENOMIC DNA]</scope>
    <source>
        <strain evidence="6 7">G-4-1-8</strain>
    </source>
</reference>
<feature type="domain" description="HTH iclR-type" evidence="4">
    <location>
        <begin position="9"/>
        <end position="70"/>
    </location>
</feature>
<dbReference type="InterPro" id="IPR014757">
    <property type="entry name" value="Tscrpt_reg_IclR_C"/>
</dbReference>
<dbReference type="PANTHER" id="PTHR30136:SF23">
    <property type="entry name" value="DNA-BINDING TRANSCRIPTIONAL ACTIVATOR MHPR"/>
    <property type="match status" value="1"/>
</dbReference>
<keyword evidence="2" id="KW-0238">DNA-binding</keyword>
<evidence type="ECO:0000256" key="3">
    <source>
        <dbReference type="ARBA" id="ARBA00023163"/>
    </source>
</evidence>
<evidence type="ECO:0000313" key="7">
    <source>
        <dbReference type="Proteomes" id="UP000583127"/>
    </source>
</evidence>
<keyword evidence="3" id="KW-0804">Transcription</keyword>
<evidence type="ECO:0000313" key="6">
    <source>
        <dbReference type="EMBL" id="NML31925.1"/>
    </source>
</evidence>
<dbReference type="GO" id="GO:0003700">
    <property type="term" value="F:DNA-binding transcription factor activity"/>
    <property type="evidence" value="ECO:0007669"/>
    <property type="project" value="TreeGrafter"/>
</dbReference>
<protein>
    <submittedName>
        <fullName evidence="6">Helix-turn-helix domain-containing protein</fullName>
    </submittedName>
</protein>
<dbReference type="EMBL" id="JABBFZ010000006">
    <property type="protein sequence ID" value="NML31925.1"/>
    <property type="molecule type" value="Genomic_DNA"/>
</dbReference>
<name>A0A7X9X5Q8_9BURK</name>
<proteinExistence type="predicted"/>
<dbReference type="SUPFAM" id="SSF46785">
    <property type="entry name" value="Winged helix' DNA-binding domain"/>
    <property type="match status" value="1"/>
</dbReference>
<dbReference type="Pfam" id="PF01614">
    <property type="entry name" value="IclR_C"/>
    <property type="match status" value="1"/>
</dbReference>
<evidence type="ECO:0000256" key="1">
    <source>
        <dbReference type="ARBA" id="ARBA00023015"/>
    </source>
</evidence>
<dbReference type="GO" id="GO:0003677">
    <property type="term" value="F:DNA binding"/>
    <property type="evidence" value="ECO:0007669"/>
    <property type="project" value="UniProtKB-KW"/>
</dbReference>
<dbReference type="PROSITE" id="PS51078">
    <property type="entry name" value="ICLR_ED"/>
    <property type="match status" value="1"/>
</dbReference>
<dbReference type="InterPro" id="IPR029016">
    <property type="entry name" value="GAF-like_dom_sf"/>
</dbReference>
<sequence>MWSPKVKTIDALERGLVTLKTLQEMQAASLHDLHLRTGIPKATLLRILLTLERQGLIWQRLADGLFRPSYTLHERARHIDRVDHLIECAAPELEQLQGSILWPSDLAVRRGTTMALCESNRTRSYFVVNRDKLGYEINILRSAVGRAYLAYCPDDEREEILAALREGRRPGDELASNRRYVAQLLRDTRRLGYGARDRTFGGAYDKTRAAYNDGLSAIAVPIMAPDGSVAACINIVWIERLFKVEEMAARHLKGLLEASERIAARMVGGTAQAEEST</sequence>
<keyword evidence="1" id="KW-0805">Transcription regulation</keyword>
<organism evidence="6 7">
    <name type="scientific">Paraburkholderia antibiotica</name>
    <dbReference type="NCBI Taxonomy" id="2728839"/>
    <lineage>
        <taxon>Bacteria</taxon>
        <taxon>Pseudomonadati</taxon>
        <taxon>Pseudomonadota</taxon>
        <taxon>Betaproteobacteria</taxon>
        <taxon>Burkholderiales</taxon>
        <taxon>Burkholderiaceae</taxon>
        <taxon>Paraburkholderia</taxon>
    </lineage>
</organism>
<dbReference type="Proteomes" id="UP000583127">
    <property type="component" value="Unassembled WGS sequence"/>
</dbReference>
<evidence type="ECO:0000259" key="4">
    <source>
        <dbReference type="PROSITE" id="PS51077"/>
    </source>
</evidence>
<accession>A0A7X9X5Q8</accession>
<dbReference type="InterPro" id="IPR005471">
    <property type="entry name" value="Tscrpt_reg_IclR_N"/>
</dbReference>
<evidence type="ECO:0000256" key="2">
    <source>
        <dbReference type="ARBA" id="ARBA00023125"/>
    </source>
</evidence>
<dbReference type="GO" id="GO:0045892">
    <property type="term" value="P:negative regulation of DNA-templated transcription"/>
    <property type="evidence" value="ECO:0007669"/>
    <property type="project" value="TreeGrafter"/>
</dbReference>
<comment type="caution">
    <text evidence="6">The sequence shown here is derived from an EMBL/GenBank/DDBJ whole genome shotgun (WGS) entry which is preliminary data.</text>
</comment>
<feature type="domain" description="IclR-ED" evidence="5">
    <location>
        <begin position="71"/>
        <end position="269"/>
    </location>
</feature>
<dbReference type="Gene3D" id="3.30.450.40">
    <property type="match status" value="1"/>
</dbReference>
<dbReference type="InterPro" id="IPR036390">
    <property type="entry name" value="WH_DNA-bd_sf"/>
</dbReference>
<dbReference type="AlphaFoldDB" id="A0A7X9X5Q8"/>
<keyword evidence="7" id="KW-1185">Reference proteome</keyword>
<dbReference type="RefSeq" id="WP_169498171.1">
    <property type="nucleotide sequence ID" value="NZ_JABBFZ010000006.1"/>
</dbReference>
<dbReference type="PANTHER" id="PTHR30136">
    <property type="entry name" value="HELIX-TURN-HELIX TRANSCRIPTIONAL REGULATOR, ICLR FAMILY"/>
    <property type="match status" value="1"/>
</dbReference>
<dbReference type="Gene3D" id="1.10.10.10">
    <property type="entry name" value="Winged helix-like DNA-binding domain superfamily/Winged helix DNA-binding domain"/>
    <property type="match status" value="1"/>
</dbReference>
<evidence type="ECO:0000259" key="5">
    <source>
        <dbReference type="PROSITE" id="PS51078"/>
    </source>
</evidence>
<dbReference type="InterPro" id="IPR036388">
    <property type="entry name" value="WH-like_DNA-bd_sf"/>
</dbReference>
<dbReference type="SUPFAM" id="SSF55781">
    <property type="entry name" value="GAF domain-like"/>
    <property type="match status" value="1"/>
</dbReference>
<dbReference type="PROSITE" id="PS51077">
    <property type="entry name" value="HTH_ICLR"/>
    <property type="match status" value="1"/>
</dbReference>
<dbReference type="Pfam" id="PF09339">
    <property type="entry name" value="HTH_IclR"/>
    <property type="match status" value="1"/>
</dbReference>